<proteinExistence type="predicted"/>
<protein>
    <submittedName>
        <fullName evidence="2">Uncharacterized protein</fullName>
    </submittedName>
</protein>
<evidence type="ECO:0000313" key="3">
    <source>
        <dbReference type="Proteomes" id="UP001055439"/>
    </source>
</evidence>
<keyword evidence="3" id="KW-1185">Reference proteome</keyword>
<gene>
    <name evidence="2" type="ORF">MUK42_37780</name>
</gene>
<feature type="compositionally biased region" description="Basic and acidic residues" evidence="1">
    <location>
        <begin position="154"/>
        <end position="167"/>
    </location>
</feature>
<dbReference type="EMBL" id="CP097507">
    <property type="protein sequence ID" value="URE06351.1"/>
    <property type="molecule type" value="Genomic_DNA"/>
</dbReference>
<accession>A0A9E7K6G9</accession>
<reference evidence="2" key="1">
    <citation type="submission" date="2022-05" db="EMBL/GenBank/DDBJ databases">
        <title>The Musa troglodytarum L. genome provides insights into the mechanism of non-climacteric behaviour and enrichment of carotenoids.</title>
        <authorList>
            <person name="Wang J."/>
        </authorList>
    </citation>
    <scope>NUCLEOTIDE SEQUENCE</scope>
    <source>
        <tissue evidence="2">Leaf</tissue>
    </source>
</reference>
<feature type="region of interest" description="Disordered" evidence="1">
    <location>
        <begin position="144"/>
        <end position="167"/>
    </location>
</feature>
<organism evidence="2 3">
    <name type="scientific">Musa troglodytarum</name>
    <name type="common">fe'i banana</name>
    <dbReference type="NCBI Taxonomy" id="320322"/>
    <lineage>
        <taxon>Eukaryota</taxon>
        <taxon>Viridiplantae</taxon>
        <taxon>Streptophyta</taxon>
        <taxon>Embryophyta</taxon>
        <taxon>Tracheophyta</taxon>
        <taxon>Spermatophyta</taxon>
        <taxon>Magnoliopsida</taxon>
        <taxon>Liliopsida</taxon>
        <taxon>Zingiberales</taxon>
        <taxon>Musaceae</taxon>
        <taxon>Musa</taxon>
    </lineage>
</organism>
<dbReference type="Proteomes" id="UP001055439">
    <property type="component" value="Chromosome 5"/>
</dbReference>
<sequence length="167" mass="18242">MRAVVARPWKMIGTARDPSVVEAQVLRYCAAGEAARPTLRRSEGDAGSLDPAQFCGFLSFRTAFVEDSMDAGSIAALLACIGCNFLRGPSRSLIQRGITRLLANAITYHHPCLLRRRAEGFGQRWSARRYVTPHEDEAKKTLLALPRPPSGLDPLHREEREGGGAVG</sequence>
<evidence type="ECO:0000313" key="2">
    <source>
        <dbReference type="EMBL" id="URE06351.1"/>
    </source>
</evidence>
<evidence type="ECO:0000256" key="1">
    <source>
        <dbReference type="SAM" id="MobiDB-lite"/>
    </source>
</evidence>
<dbReference type="AlphaFoldDB" id="A0A9E7K6G9"/>
<name>A0A9E7K6G9_9LILI</name>